<evidence type="ECO:0000313" key="2">
    <source>
        <dbReference type="Proteomes" id="UP000230002"/>
    </source>
</evidence>
<name>A0A2G8SJG3_9APHY</name>
<proteinExistence type="predicted"/>
<gene>
    <name evidence="1" type="ORF">GSI_03615</name>
</gene>
<keyword evidence="2" id="KW-1185">Reference proteome</keyword>
<sequence length="320" mass="34951">MNPDHQWYLQTSGGPNTGGNTPVLDYKDPIDFSGYAAQTTTVFKPGNIFDGMFSDMAIKSPDQTEFYVHRRHLSRVSTNGFAGLLTHRGFSISVPEPTVVLNIVVHTVYGMSSTHYNPSLDTIEAAIDALVKYGVAPRVYASSSSKPLHRLLLSHAPYRPIDAYALAGKYGFEDAAIAISAHLLAYDLSQISDALSIKMGPVYLRRLVMLHTGREDALKNIVLAPPETHPPTLMCADPQTAQAELTRAWAFAAAELAWAALPGMSTNALHSLFDKAGREIHCEDCLAALEARIRDVCSLWSQVKVGIFRVDPVPPALGRY</sequence>
<dbReference type="EMBL" id="AYKW01000006">
    <property type="protein sequence ID" value="PIL33909.1"/>
    <property type="molecule type" value="Genomic_DNA"/>
</dbReference>
<reference evidence="1 2" key="1">
    <citation type="journal article" date="2015" name="Sci. Rep.">
        <title>Chromosome-level genome map provides insights into diverse defense mechanisms in the medicinal fungus Ganoderma sinense.</title>
        <authorList>
            <person name="Zhu Y."/>
            <person name="Xu J."/>
            <person name="Sun C."/>
            <person name="Zhou S."/>
            <person name="Xu H."/>
            <person name="Nelson D.R."/>
            <person name="Qian J."/>
            <person name="Song J."/>
            <person name="Luo H."/>
            <person name="Xiang L."/>
            <person name="Li Y."/>
            <person name="Xu Z."/>
            <person name="Ji A."/>
            <person name="Wang L."/>
            <person name="Lu S."/>
            <person name="Hayward A."/>
            <person name="Sun W."/>
            <person name="Li X."/>
            <person name="Schwartz D.C."/>
            <person name="Wang Y."/>
            <person name="Chen S."/>
        </authorList>
    </citation>
    <scope>NUCLEOTIDE SEQUENCE [LARGE SCALE GENOMIC DNA]</scope>
    <source>
        <strain evidence="1 2">ZZ0214-1</strain>
    </source>
</reference>
<dbReference type="STRING" id="1077348.A0A2G8SJG3"/>
<accession>A0A2G8SJG3</accession>
<protein>
    <recommendedName>
        <fullName evidence="3">BTB domain-containing protein</fullName>
    </recommendedName>
</protein>
<dbReference type="OrthoDB" id="3265815at2759"/>
<evidence type="ECO:0008006" key="3">
    <source>
        <dbReference type="Google" id="ProtNLM"/>
    </source>
</evidence>
<evidence type="ECO:0000313" key="1">
    <source>
        <dbReference type="EMBL" id="PIL33909.1"/>
    </source>
</evidence>
<organism evidence="1 2">
    <name type="scientific">Ganoderma sinense ZZ0214-1</name>
    <dbReference type="NCBI Taxonomy" id="1077348"/>
    <lineage>
        <taxon>Eukaryota</taxon>
        <taxon>Fungi</taxon>
        <taxon>Dikarya</taxon>
        <taxon>Basidiomycota</taxon>
        <taxon>Agaricomycotina</taxon>
        <taxon>Agaricomycetes</taxon>
        <taxon>Polyporales</taxon>
        <taxon>Polyporaceae</taxon>
        <taxon>Ganoderma</taxon>
    </lineage>
</organism>
<dbReference type="AlphaFoldDB" id="A0A2G8SJG3"/>
<dbReference type="Proteomes" id="UP000230002">
    <property type="component" value="Unassembled WGS sequence"/>
</dbReference>
<comment type="caution">
    <text evidence="1">The sequence shown here is derived from an EMBL/GenBank/DDBJ whole genome shotgun (WGS) entry which is preliminary data.</text>
</comment>